<dbReference type="EMBL" id="RWJN01000057">
    <property type="protein sequence ID" value="TCD68787.1"/>
    <property type="molecule type" value="Genomic_DNA"/>
</dbReference>
<evidence type="ECO:0000313" key="3">
    <source>
        <dbReference type="Proteomes" id="UP000292702"/>
    </source>
</evidence>
<dbReference type="STRING" id="92696.A0A4V2MX54"/>
<reference evidence="2 3" key="1">
    <citation type="submission" date="2018-11" db="EMBL/GenBank/DDBJ databases">
        <title>Genome assembly of Steccherinum ochraceum LE-BIN_3174, the white-rot fungus of the Steccherinaceae family (The Residual Polyporoid clade, Polyporales, Basidiomycota).</title>
        <authorList>
            <person name="Fedorova T.V."/>
            <person name="Glazunova O.A."/>
            <person name="Landesman E.O."/>
            <person name="Moiseenko K.V."/>
            <person name="Psurtseva N.V."/>
            <person name="Savinova O.S."/>
            <person name="Shakhova N.V."/>
            <person name="Tyazhelova T.V."/>
            <person name="Vasina D.V."/>
        </authorList>
    </citation>
    <scope>NUCLEOTIDE SEQUENCE [LARGE SCALE GENOMIC DNA]</scope>
    <source>
        <strain evidence="2 3">LE-BIN_3174</strain>
    </source>
</reference>
<keyword evidence="3" id="KW-1185">Reference proteome</keyword>
<feature type="compositionally biased region" description="Basic residues" evidence="1">
    <location>
        <begin position="125"/>
        <end position="136"/>
    </location>
</feature>
<comment type="caution">
    <text evidence="2">The sequence shown here is derived from an EMBL/GenBank/DDBJ whole genome shotgun (WGS) entry which is preliminary data.</text>
</comment>
<protein>
    <submittedName>
        <fullName evidence="2">Uncharacterized protein</fullName>
    </submittedName>
</protein>
<accession>A0A4V2MX54</accession>
<proteinExistence type="predicted"/>
<dbReference type="AlphaFoldDB" id="A0A4V2MX54"/>
<feature type="region of interest" description="Disordered" evidence="1">
    <location>
        <begin position="116"/>
        <end position="136"/>
    </location>
</feature>
<gene>
    <name evidence="2" type="ORF">EIP91_009801</name>
</gene>
<dbReference type="OrthoDB" id="3265918at2759"/>
<evidence type="ECO:0000313" key="2">
    <source>
        <dbReference type="EMBL" id="TCD68787.1"/>
    </source>
</evidence>
<sequence length="136" mass="15272">MSISREVPTSVHESSFVRNKLVTKAKTAISLVVTRGANVETGEKGRPKITFDEDDAGEKWLLDTWSYSVRLTLAVHRMSYVELIPIVREALRSVKAQGDELEAAWARGQVVPARCKANSEQKPYTQKRRTKNNVST</sequence>
<name>A0A4V2MX54_9APHY</name>
<organism evidence="2 3">
    <name type="scientific">Steccherinum ochraceum</name>
    <dbReference type="NCBI Taxonomy" id="92696"/>
    <lineage>
        <taxon>Eukaryota</taxon>
        <taxon>Fungi</taxon>
        <taxon>Dikarya</taxon>
        <taxon>Basidiomycota</taxon>
        <taxon>Agaricomycotina</taxon>
        <taxon>Agaricomycetes</taxon>
        <taxon>Polyporales</taxon>
        <taxon>Steccherinaceae</taxon>
        <taxon>Steccherinum</taxon>
    </lineage>
</organism>
<dbReference type="Proteomes" id="UP000292702">
    <property type="component" value="Unassembled WGS sequence"/>
</dbReference>
<evidence type="ECO:0000256" key="1">
    <source>
        <dbReference type="SAM" id="MobiDB-lite"/>
    </source>
</evidence>